<protein>
    <submittedName>
        <fullName evidence="1">Uncharacterized protein</fullName>
    </submittedName>
</protein>
<keyword evidence="2" id="KW-1185">Reference proteome</keyword>
<evidence type="ECO:0000313" key="1">
    <source>
        <dbReference type="EMBL" id="UXH44431.1"/>
    </source>
</evidence>
<sequence>METYINRFRKESPRLWSSFEQCTKEFQDKGFENFRSGKGIIIDSYTAKYMDVNLPSSYMVFFMFAYLKKFEYEYKPIEKVLYEIPFRFRGVQFLFTDRKFGLRLFAVTDDEQIIKDFFKKVNSAVKIVERMMNPLLKEIVNQGNITFNNQIHFFYERYQYFRHKVIEDKEGPIKENVKLKEMFFNAQAMLDAYFSYQEHLMILLLPFSKIEDSKSTIAELISKDWSTKFIEVFKTNTDNKMKSYFEKLKSLKERHRNKYAHGGFEKDNGSLYANVEGLGYIPVKVKKHNSFSILDIDKIGFTEMCDKIDEFESYLSNESDWRRPIKLLKSGLDIYFDLEHIKQYRDAIESDENLERYIDFQFEKLDREANMEW</sequence>
<reference evidence="1" key="1">
    <citation type="submission" date="2022-09" db="EMBL/GenBank/DDBJ databases">
        <title>Complete genome sequence of Rossellomorea vietnamensis strain RL-WG62, a newly isolated PGPR with the potential for plant salinity stress alleviation.</title>
        <authorList>
            <person name="Ren L."/>
            <person name="Wang G."/>
            <person name="Hu H."/>
        </authorList>
    </citation>
    <scope>NUCLEOTIDE SEQUENCE</scope>
    <source>
        <strain evidence="1">RL-WG62</strain>
    </source>
</reference>
<organism evidence="1 2">
    <name type="scientific">Rossellomorea vietnamensis</name>
    <dbReference type="NCBI Taxonomy" id="218284"/>
    <lineage>
        <taxon>Bacteria</taxon>
        <taxon>Bacillati</taxon>
        <taxon>Bacillota</taxon>
        <taxon>Bacilli</taxon>
        <taxon>Bacillales</taxon>
        <taxon>Bacillaceae</taxon>
        <taxon>Rossellomorea</taxon>
    </lineage>
</organism>
<dbReference type="Proteomes" id="UP001064027">
    <property type="component" value="Chromosome"/>
</dbReference>
<name>A0ACD4C7M5_9BACI</name>
<gene>
    <name evidence="1" type="ORF">N5C46_22910</name>
</gene>
<proteinExistence type="predicted"/>
<dbReference type="EMBL" id="CP104558">
    <property type="protein sequence ID" value="UXH44431.1"/>
    <property type="molecule type" value="Genomic_DNA"/>
</dbReference>
<evidence type="ECO:0000313" key="2">
    <source>
        <dbReference type="Proteomes" id="UP001064027"/>
    </source>
</evidence>
<accession>A0ACD4C7M5</accession>